<dbReference type="Pfam" id="PF04266">
    <property type="entry name" value="ASCH"/>
    <property type="match status" value="1"/>
</dbReference>
<dbReference type="SUPFAM" id="SSF88697">
    <property type="entry name" value="PUA domain-like"/>
    <property type="match status" value="1"/>
</dbReference>
<dbReference type="PANTHER" id="PTHR39203">
    <property type="entry name" value="CYTOPLASMIC PROTEIN-RELATED"/>
    <property type="match status" value="1"/>
</dbReference>
<dbReference type="eggNOG" id="COG4405">
    <property type="taxonomic scope" value="Bacteria"/>
</dbReference>
<proteinExistence type="predicted"/>
<dbReference type="InterPro" id="IPR007374">
    <property type="entry name" value="ASCH_domain"/>
</dbReference>
<dbReference type="RefSeq" id="WP_006593569.1">
    <property type="nucleotide sequence ID" value="NZ_BAHD01000055.1"/>
</dbReference>
<dbReference type="PANTHER" id="PTHR39203:SF1">
    <property type="entry name" value="CYTOPLASMIC PROTEIN"/>
    <property type="match status" value="1"/>
</dbReference>
<dbReference type="AlphaFoldDB" id="K6WY55"/>
<accession>K6WY55</accession>
<dbReference type="InterPro" id="IPR009326">
    <property type="entry name" value="DUF984"/>
</dbReference>
<evidence type="ECO:0000313" key="2">
    <source>
        <dbReference type="EMBL" id="GAB97037.1"/>
    </source>
</evidence>
<dbReference type="STRING" id="1184609.KILIM_055_00050"/>
<keyword evidence="3" id="KW-1185">Reference proteome</keyword>
<dbReference type="Proteomes" id="UP000008366">
    <property type="component" value="Unassembled WGS sequence"/>
</dbReference>
<evidence type="ECO:0000313" key="3">
    <source>
        <dbReference type="Proteomes" id="UP000008366"/>
    </source>
</evidence>
<evidence type="ECO:0000259" key="1">
    <source>
        <dbReference type="SMART" id="SM01022"/>
    </source>
</evidence>
<organism evidence="2 3">
    <name type="scientific">Kineosphaera limosa NBRC 100340</name>
    <dbReference type="NCBI Taxonomy" id="1184609"/>
    <lineage>
        <taxon>Bacteria</taxon>
        <taxon>Bacillati</taxon>
        <taxon>Actinomycetota</taxon>
        <taxon>Actinomycetes</taxon>
        <taxon>Micrococcales</taxon>
        <taxon>Dermatophilaceae</taxon>
        <taxon>Kineosphaera</taxon>
    </lineage>
</organism>
<feature type="domain" description="ASCH" evidence="1">
    <location>
        <begin position="39"/>
        <end position="161"/>
    </location>
</feature>
<gene>
    <name evidence="2" type="ORF">KILIM_055_00050</name>
</gene>
<name>K6WY55_9MICO</name>
<sequence>MTQDEIDAFWTDAKIVAGLNPTGFYMGTMPAEALQPPAWSFGASPQQADELLRLVLAGTKTATASALWDYEAEDEPLPSVGTLSIVLDGEGHPRALIRTDEVRIVPFEEVDEEHARAEGEGTRTLAQWRADHERYFRENATHERGFSPEMPVVLERFEVLYPAPEQR</sequence>
<comment type="caution">
    <text evidence="2">The sequence shown here is derived from an EMBL/GenBank/DDBJ whole genome shotgun (WGS) entry which is preliminary data.</text>
</comment>
<dbReference type="Gene3D" id="3.10.400.10">
    <property type="entry name" value="Sulfate adenylyltransferase"/>
    <property type="match status" value="1"/>
</dbReference>
<dbReference type="EMBL" id="BAHD01000055">
    <property type="protein sequence ID" value="GAB97037.1"/>
    <property type="molecule type" value="Genomic_DNA"/>
</dbReference>
<dbReference type="InterPro" id="IPR015947">
    <property type="entry name" value="PUA-like_sf"/>
</dbReference>
<protein>
    <recommendedName>
        <fullName evidence="1">ASCH domain-containing protein</fullName>
    </recommendedName>
</protein>
<reference evidence="2 3" key="1">
    <citation type="submission" date="2012-08" db="EMBL/GenBank/DDBJ databases">
        <title>Whole genome shotgun sequence of Kineosphaera limosa NBRC 100340.</title>
        <authorList>
            <person name="Yoshida I."/>
            <person name="Isaki S."/>
            <person name="Hosoyama A."/>
            <person name="Tsuchikane K."/>
            <person name="Katsumata H."/>
            <person name="Ando Y."/>
            <person name="Ohji S."/>
            <person name="Hamada M."/>
            <person name="Tamura T."/>
            <person name="Yamazoe A."/>
            <person name="Yamazaki S."/>
            <person name="Fujita N."/>
        </authorList>
    </citation>
    <scope>NUCLEOTIDE SEQUENCE [LARGE SCALE GENOMIC DNA]</scope>
    <source>
        <strain evidence="2 3">NBRC 100340</strain>
    </source>
</reference>
<dbReference type="CDD" id="cd06553">
    <property type="entry name" value="ASCH_Ef3133_like"/>
    <property type="match status" value="1"/>
</dbReference>
<dbReference type="SMART" id="SM01022">
    <property type="entry name" value="ASCH"/>
    <property type="match status" value="1"/>
</dbReference>